<dbReference type="VEuPathDB" id="FungiDB:TREMEDRAFT_63079"/>
<evidence type="ECO:0000313" key="2">
    <source>
        <dbReference type="EMBL" id="RXK42124.1"/>
    </source>
</evidence>
<evidence type="ECO:0000313" key="3">
    <source>
        <dbReference type="Proteomes" id="UP000289152"/>
    </source>
</evidence>
<dbReference type="Proteomes" id="UP000289152">
    <property type="component" value="Unassembled WGS sequence"/>
</dbReference>
<keyword evidence="3" id="KW-1185">Reference proteome</keyword>
<feature type="region of interest" description="Disordered" evidence="1">
    <location>
        <begin position="400"/>
        <end position="443"/>
    </location>
</feature>
<feature type="compositionally biased region" description="Basic and acidic residues" evidence="1">
    <location>
        <begin position="317"/>
        <end position="327"/>
    </location>
</feature>
<name>A0A4Q1BVG2_TREME</name>
<dbReference type="InParanoid" id="A0A4Q1BVG2"/>
<protein>
    <submittedName>
        <fullName evidence="2">Uncharacterized protein</fullName>
    </submittedName>
</protein>
<organism evidence="2 3">
    <name type="scientific">Tremella mesenterica</name>
    <name type="common">Jelly fungus</name>
    <dbReference type="NCBI Taxonomy" id="5217"/>
    <lineage>
        <taxon>Eukaryota</taxon>
        <taxon>Fungi</taxon>
        <taxon>Dikarya</taxon>
        <taxon>Basidiomycota</taxon>
        <taxon>Agaricomycotina</taxon>
        <taxon>Tremellomycetes</taxon>
        <taxon>Tremellales</taxon>
        <taxon>Tremellaceae</taxon>
        <taxon>Tremella</taxon>
    </lineage>
</organism>
<feature type="region of interest" description="Disordered" evidence="1">
    <location>
        <begin position="292"/>
        <end position="359"/>
    </location>
</feature>
<comment type="caution">
    <text evidence="2">The sequence shown here is derived from an EMBL/GenBank/DDBJ whole genome shotgun (WGS) entry which is preliminary data.</text>
</comment>
<feature type="compositionally biased region" description="Basic and acidic residues" evidence="1">
    <location>
        <begin position="418"/>
        <end position="428"/>
    </location>
</feature>
<sequence>MSEEEYWPESDIKAWVQAQPRDQQTDPAEPHSPPLEMLPLIEVESQTMEVIQERPMEEVAITPTKYMPPEVGTRKHSTLSVGLGAGLRPSLLGPPSILRRSSAVATYETSTHQIKEDKEMSIPERIPTPFPSTQSRLSAVSIGHRHSGTSRHLDRASDSLEPFGIQRRFSERTRERRSSDRIQEILPITFEPTFTLNTDTLSQLLLYLRQHPSSSPEFLIPHTISIPEGIPFFPCLNALRRIRPPPSPPLFPSVEFLVLGPTAYTRLAKYDTKEEDPFVELLPRLLTPKHLCVTMPPPRRPRPSLSRRMSNQSWAREIGRGMKDGRARKGAPIGRKGGFESSEEGGKEERKNNRKGRVEGGPLEIWGILESVTVHYRLERPILPLSTKRLRTSALYEMDGVPTESEGMPGGSVVGSESVKKERERRQVEEEEENKPCVCCGEM</sequence>
<dbReference type="AlphaFoldDB" id="A0A4Q1BVG2"/>
<proteinExistence type="predicted"/>
<feature type="region of interest" description="Disordered" evidence="1">
    <location>
        <begin position="1"/>
        <end position="36"/>
    </location>
</feature>
<accession>A0A4Q1BVG2</accession>
<dbReference type="EMBL" id="SDIL01000003">
    <property type="protein sequence ID" value="RXK42124.1"/>
    <property type="molecule type" value="Genomic_DNA"/>
</dbReference>
<reference evidence="2 3" key="1">
    <citation type="submission" date="2016-06" db="EMBL/GenBank/DDBJ databases">
        <title>Evolution of pathogenesis and genome organization in the Tremellales.</title>
        <authorList>
            <person name="Cuomo C."/>
            <person name="Litvintseva A."/>
            <person name="Heitman J."/>
            <person name="Chen Y."/>
            <person name="Sun S."/>
            <person name="Springer D."/>
            <person name="Dromer F."/>
            <person name="Young S."/>
            <person name="Zeng Q."/>
            <person name="Chapman S."/>
            <person name="Gujja S."/>
            <person name="Saif S."/>
            <person name="Birren B."/>
        </authorList>
    </citation>
    <scope>NUCLEOTIDE SEQUENCE [LARGE SCALE GENOMIC DNA]</scope>
    <source>
        <strain evidence="2 3">ATCC 28783</strain>
    </source>
</reference>
<evidence type="ECO:0000256" key="1">
    <source>
        <dbReference type="SAM" id="MobiDB-lite"/>
    </source>
</evidence>
<gene>
    <name evidence="2" type="ORF">M231_00481</name>
</gene>